<proteinExistence type="predicted"/>
<keyword evidence="2" id="KW-1185">Reference proteome</keyword>
<evidence type="ECO:0000313" key="1">
    <source>
        <dbReference type="EMBL" id="ORX18606.1"/>
    </source>
</evidence>
<dbReference type="AlphaFoldDB" id="A0A1X2FJK7"/>
<evidence type="ECO:0000313" key="2">
    <source>
        <dbReference type="Proteomes" id="UP000193317"/>
    </source>
</evidence>
<dbReference type="EMBL" id="LQPW01000007">
    <property type="protein sequence ID" value="ORX18606.1"/>
    <property type="molecule type" value="Genomic_DNA"/>
</dbReference>
<reference evidence="1 2" key="1">
    <citation type="submission" date="2016-01" db="EMBL/GenBank/DDBJ databases">
        <title>The new phylogeny of the genus Mycobacterium.</title>
        <authorList>
            <person name="Tarcisio F."/>
            <person name="Conor M."/>
            <person name="Antonella G."/>
            <person name="Elisabetta G."/>
            <person name="Giulia F.S."/>
            <person name="Sara T."/>
            <person name="Anna F."/>
            <person name="Clotilde B."/>
            <person name="Roberto B."/>
            <person name="Veronica D.S."/>
            <person name="Fabio R."/>
            <person name="Monica P."/>
            <person name="Olivier J."/>
            <person name="Enrico T."/>
            <person name="Nicola S."/>
        </authorList>
    </citation>
    <scope>NUCLEOTIDE SEQUENCE [LARGE SCALE GENOMIC DNA]</scope>
    <source>
        <strain evidence="1 2">DSM 44166</strain>
    </source>
</reference>
<gene>
    <name evidence="1" type="ORF">AWC27_17290</name>
</gene>
<sequence>MQFVGPIDICLDTRPAGSTRCGLPHAQDREFFEKDLAKVQTFGVGLSYDPAVDSREYTIAVGMSEPALRLAGLGLR</sequence>
<dbReference type="Proteomes" id="UP000193317">
    <property type="component" value="Unassembled WGS sequence"/>
</dbReference>
<accession>A0A1X2FJK7</accession>
<name>A0A1X2FJK7_MYCSZ</name>
<organism evidence="1 2">
    <name type="scientific">Mycobacterium szulgai</name>
    <dbReference type="NCBI Taxonomy" id="1787"/>
    <lineage>
        <taxon>Bacteria</taxon>
        <taxon>Bacillati</taxon>
        <taxon>Actinomycetota</taxon>
        <taxon>Actinomycetes</taxon>
        <taxon>Mycobacteriales</taxon>
        <taxon>Mycobacteriaceae</taxon>
        <taxon>Mycobacterium</taxon>
    </lineage>
</organism>
<protein>
    <submittedName>
        <fullName evidence="1">Uncharacterized protein</fullName>
    </submittedName>
</protein>
<comment type="caution">
    <text evidence="1">The sequence shown here is derived from an EMBL/GenBank/DDBJ whole genome shotgun (WGS) entry which is preliminary data.</text>
</comment>